<keyword evidence="1" id="KW-0472">Membrane</keyword>
<keyword evidence="3" id="KW-1185">Reference proteome</keyword>
<feature type="transmembrane region" description="Helical" evidence="1">
    <location>
        <begin position="97"/>
        <end position="117"/>
    </location>
</feature>
<dbReference type="STRING" id="1123500.GCA_000420365_00264"/>
<comment type="caution">
    <text evidence="2">The sequence shown here is derived from an EMBL/GenBank/DDBJ whole genome shotgun (WGS) entry which is preliminary data.</text>
</comment>
<feature type="transmembrane region" description="Helical" evidence="1">
    <location>
        <begin position="192"/>
        <end position="211"/>
    </location>
</feature>
<dbReference type="Proteomes" id="UP000051296">
    <property type="component" value="Unassembled WGS sequence"/>
</dbReference>
<feature type="transmembrane region" description="Helical" evidence="1">
    <location>
        <begin position="542"/>
        <end position="566"/>
    </location>
</feature>
<feature type="transmembrane region" description="Helical" evidence="1">
    <location>
        <begin position="303"/>
        <end position="320"/>
    </location>
</feature>
<protein>
    <recommendedName>
        <fullName evidence="4">Cell division protein</fullName>
    </recommendedName>
</protein>
<dbReference type="AlphaFoldDB" id="A0A0R2FZ11"/>
<keyword evidence="1" id="KW-0812">Transmembrane</keyword>
<dbReference type="OrthoDB" id="2328595at2"/>
<feature type="transmembrane region" description="Helical" evidence="1">
    <location>
        <begin position="7"/>
        <end position="26"/>
    </location>
</feature>
<name>A0A0R2FZ11_9LACO</name>
<dbReference type="PATRIC" id="fig|1123500.6.peg.238"/>
<feature type="transmembrane region" description="Helical" evidence="1">
    <location>
        <begin position="126"/>
        <end position="145"/>
    </location>
</feature>
<feature type="transmembrane region" description="Helical" evidence="1">
    <location>
        <begin position="223"/>
        <end position="241"/>
    </location>
</feature>
<gene>
    <name evidence="2" type="ORF">IV68_GL000240</name>
</gene>
<feature type="transmembrane region" description="Helical" evidence="1">
    <location>
        <begin position="371"/>
        <end position="389"/>
    </location>
</feature>
<dbReference type="eggNOG" id="COG4485">
    <property type="taxonomic scope" value="Bacteria"/>
</dbReference>
<dbReference type="InParanoid" id="A0A0R2FZ11"/>
<organism evidence="2 3">
    <name type="scientific">Weissella halotolerans DSM 20190</name>
    <dbReference type="NCBI Taxonomy" id="1123500"/>
    <lineage>
        <taxon>Bacteria</taxon>
        <taxon>Bacillati</taxon>
        <taxon>Bacillota</taxon>
        <taxon>Bacilli</taxon>
        <taxon>Lactobacillales</taxon>
        <taxon>Lactobacillaceae</taxon>
        <taxon>Weissella</taxon>
    </lineage>
</organism>
<dbReference type="RefSeq" id="WP_022791067.1">
    <property type="nucleotide sequence ID" value="NZ_ATUU01000001.1"/>
</dbReference>
<proteinExistence type="predicted"/>
<reference evidence="2 3" key="1">
    <citation type="journal article" date="2015" name="Genome Announc.">
        <title>Expanding the biotechnology potential of lactobacilli through comparative genomics of 213 strains and associated genera.</title>
        <authorList>
            <person name="Sun Z."/>
            <person name="Harris H.M."/>
            <person name="McCann A."/>
            <person name="Guo C."/>
            <person name="Argimon S."/>
            <person name="Zhang W."/>
            <person name="Yang X."/>
            <person name="Jeffery I.B."/>
            <person name="Cooney J.C."/>
            <person name="Kagawa T.F."/>
            <person name="Liu W."/>
            <person name="Song Y."/>
            <person name="Salvetti E."/>
            <person name="Wrobel A."/>
            <person name="Rasinkangas P."/>
            <person name="Parkhill J."/>
            <person name="Rea M.C."/>
            <person name="O'Sullivan O."/>
            <person name="Ritari J."/>
            <person name="Douillard F.P."/>
            <person name="Paul Ross R."/>
            <person name="Yang R."/>
            <person name="Briner A.E."/>
            <person name="Felis G.E."/>
            <person name="de Vos W.M."/>
            <person name="Barrangou R."/>
            <person name="Klaenhammer T.R."/>
            <person name="Caufield P.W."/>
            <person name="Cui Y."/>
            <person name="Zhang H."/>
            <person name="O'Toole P.W."/>
        </authorList>
    </citation>
    <scope>NUCLEOTIDE SEQUENCE [LARGE SCALE GENOMIC DNA]</scope>
    <source>
        <strain evidence="2 3">DSM 20190</strain>
    </source>
</reference>
<keyword evidence="1" id="KW-1133">Transmembrane helix</keyword>
<dbReference type="EMBL" id="JQAX01000001">
    <property type="protein sequence ID" value="KRN33440.1"/>
    <property type="molecule type" value="Genomic_DNA"/>
</dbReference>
<accession>A0A0R2FZ11</accession>
<evidence type="ECO:0008006" key="4">
    <source>
        <dbReference type="Google" id="ProtNLM"/>
    </source>
</evidence>
<evidence type="ECO:0000313" key="3">
    <source>
        <dbReference type="Proteomes" id="UP000051296"/>
    </source>
</evidence>
<feature type="transmembrane region" description="Helical" evidence="1">
    <location>
        <begin position="274"/>
        <end position="291"/>
    </location>
</feature>
<sequence length="576" mass="65350">MEKLKRNGSIIVIFAIFSAIVLLPQLNQHALILGGDSSFHLNRFYDAMMQIKRGDYQYFISLDGFFQSGRVVNALYGPYLAYFNGWLLLITGSWFKYQLVSDWLVNLLAALSMYYLLRTNRVRKNYSVWLALFFVTTYCISTWTLNQQFLAWGTALMPLGIAAATRMIRQPKEPVKVLELTLAVTAMMQTHVLSTLFLVVILAIFFVIAWFKTSKRVDLVKKVMWSALLTLLLTSNVWGAMLELYSSNHLLAPFKNTIPLSNGIVNFTADGSQMSLWMALLVTCQVALSLFNWQRWTLLNKTVTIVGGSLLIASTSLLPWDTFFKWIPGLSMLQFPYRLLGPASILLLLGLGLSLTMLADTHEPAPNQIDGKRLALAIVTLLSTLTLLADVQKSAENWGSDHVLKSRFNMVQRLSGQALRDKFTSPDFGQALIYTYKPTPDYLPMQTSGSATSQAYLNYQQEIAENRHFKKRVHQGKLIVTWYSQNAKLTTVSVVKYRHTKLWLNGKKLTSKDYRLSPIGAVKVQAQPGFNQLELAYQPGKLFNGLMAVNLFAWLGMAIFLAYKFVQRYRQHESSR</sequence>
<evidence type="ECO:0000313" key="2">
    <source>
        <dbReference type="EMBL" id="KRN33440.1"/>
    </source>
</evidence>
<feature type="transmembrane region" description="Helical" evidence="1">
    <location>
        <begin position="340"/>
        <end position="359"/>
    </location>
</feature>
<evidence type="ECO:0000256" key="1">
    <source>
        <dbReference type="SAM" id="Phobius"/>
    </source>
</evidence>